<feature type="transmembrane region" description="Helical" evidence="6">
    <location>
        <begin position="51"/>
        <end position="72"/>
    </location>
</feature>
<keyword evidence="4 6" id="KW-0472">Membrane</keyword>
<organism evidence="8 9">
    <name type="scientific">Lolliginicoccus lacisalsi</name>
    <dbReference type="NCBI Taxonomy" id="2742202"/>
    <lineage>
        <taxon>Bacteria</taxon>
        <taxon>Bacillati</taxon>
        <taxon>Actinomycetota</taxon>
        <taxon>Actinomycetes</taxon>
        <taxon>Mycobacteriales</taxon>
        <taxon>Hoyosellaceae</taxon>
        <taxon>Lolliginicoccus</taxon>
    </lineage>
</organism>
<dbReference type="GO" id="GO:0046677">
    <property type="term" value="P:response to antibiotic"/>
    <property type="evidence" value="ECO:0007669"/>
    <property type="project" value="UniProtKB-KW"/>
</dbReference>
<dbReference type="RefSeq" id="WP_192038862.1">
    <property type="nucleotide sequence ID" value="NZ_JACYWE010000004.1"/>
</dbReference>
<evidence type="ECO:0000256" key="4">
    <source>
        <dbReference type="ARBA" id="ARBA00023136"/>
    </source>
</evidence>
<dbReference type="Pfam" id="PF01061">
    <property type="entry name" value="ABC2_membrane"/>
    <property type="match status" value="1"/>
</dbReference>
<keyword evidence="6" id="KW-1003">Cell membrane</keyword>
<keyword evidence="5" id="KW-0046">Antibiotic resistance</keyword>
<feature type="transmembrane region" description="Helical" evidence="6">
    <location>
        <begin position="249"/>
        <end position="269"/>
    </location>
</feature>
<feature type="transmembrane region" description="Helical" evidence="6">
    <location>
        <begin position="166"/>
        <end position="189"/>
    </location>
</feature>
<gene>
    <name evidence="8" type="ORF">HT102_07775</name>
</gene>
<dbReference type="PANTHER" id="PTHR43027:SF1">
    <property type="entry name" value="DOXORUBICIN RESISTANCE ABC TRANSPORTER PERMEASE PROTEIN DRRC-RELATED"/>
    <property type="match status" value="1"/>
</dbReference>
<keyword evidence="6" id="KW-0813">Transport</keyword>
<evidence type="ECO:0000256" key="5">
    <source>
        <dbReference type="ARBA" id="ARBA00023251"/>
    </source>
</evidence>
<feature type="transmembrane region" description="Helical" evidence="6">
    <location>
        <begin position="196"/>
        <end position="214"/>
    </location>
</feature>
<keyword evidence="2 6" id="KW-0812">Transmembrane</keyword>
<comment type="subcellular location">
    <subcellularLocation>
        <location evidence="6">Cell membrane</location>
        <topology evidence="6">Multi-pass membrane protein</topology>
    </subcellularLocation>
    <subcellularLocation>
        <location evidence="1">Membrane</location>
        <topology evidence="1">Multi-pass membrane protein</topology>
    </subcellularLocation>
</comment>
<evidence type="ECO:0000256" key="2">
    <source>
        <dbReference type="ARBA" id="ARBA00022692"/>
    </source>
</evidence>
<proteinExistence type="inferred from homology"/>
<protein>
    <recommendedName>
        <fullName evidence="6">Transport permease protein</fullName>
    </recommendedName>
</protein>
<dbReference type="GO" id="GO:0043190">
    <property type="term" value="C:ATP-binding cassette (ABC) transporter complex"/>
    <property type="evidence" value="ECO:0007669"/>
    <property type="project" value="InterPro"/>
</dbReference>
<dbReference type="InterPro" id="IPR000412">
    <property type="entry name" value="ABC_2_transport"/>
</dbReference>
<dbReference type="PANTHER" id="PTHR43027">
    <property type="entry name" value="DOXORUBICIN RESISTANCE ABC TRANSPORTER PERMEASE PROTEIN DRRC-RELATED"/>
    <property type="match status" value="1"/>
</dbReference>
<evidence type="ECO:0000313" key="8">
    <source>
        <dbReference type="EMBL" id="MBD8506378.1"/>
    </source>
</evidence>
<feature type="transmembrane region" description="Helical" evidence="6">
    <location>
        <begin position="84"/>
        <end position="109"/>
    </location>
</feature>
<evidence type="ECO:0000259" key="7">
    <source>
        <dbReference type="PROSITE" id="PS51012"/>
    </source>
</evidence>
<keyword evidence="9" id="KW-1185">Reference proteome</keyword>
<comment type="similarity">
    <text evidence="6">Belongs to the ABC-2 integral membrane protein family.</text>
</comment>
<evidence type="ECO:0000256" key="1">
    <source>
        <dbReference type="ARBA" id="ARBA00004141"/>
    </source>
</evidence>
<feature type="domain" description="ABC transmembrane type-2" evidence="7">
    <location>
        <begin position="52"/>
        <end position="278"/>
    </location>
</feature>
<accession>A0A927JBQ8</accession>
<reference evidence="8" key="1">
    <citation type="submission" date="2020-09" db="EMBL/GenBank/DDBJ databases">
        <title>Hoyosella lacisalsi sp. nov., a halotolerant actinobacterium isolated from soil of Lake Gudzhirganskoe.</title>
        <authorList>
            <person name="Yang Q."/>
            <person name="Guo P.Y."/>
            <person name="Liu S.W."/>
            <person name="Li F.N."/>
            <person name="Sun C.H."/>
        </authorList>
    </citation>
    <scope>NUCLEOTIDE SEQUENCE</scope>
    <source>
        <strain evidence="8">G463</strain>
    </source>
</reference>
<dbReference type="EMBL" id="JACYWE010000004">
    <property type="protein sequence ID" value="MBD8506378.1"/>
    <property type="molecule type" value="Genomic_DNA"/>
</dbReference>
<dbReference type="GO" id="GO:0140359">
    <property type="term" value="F:ABC-type transporter activity"/>
    <property type="evidence" value="ECO:0007669"/>
    <property type="project" value="InterPro"/>
</dbReference>
<dbReference type="PIRSF" id="PIRSF006648">
    <property type="entry name" value="DrrB"/>
    <property type="match status" value="1"/>
</dbReference>
<evidence type="ECO:0000313" key="9">
    <source>
        <dbReference type="Proteomes" id="UP000642993"/>
    </source>
</evidence>
<dbReference type="InterPro" id="IPR047817">
    <property type="entry name" value="ABC2_TM_bact-type"/>
</dbReference>
<feature type="transmembrane region" description="Helical" evidence="6">
    <location>
        <begin position="142"/>
        <end position="160"/>
    </location>
</feature>
<dbReference type="InterPro" id="IPR052902">
    <property type="entry name" value="ABC-2_transporter"/>
</dbReference>
<dbReference type="PROSITE" id="PS51012">
    <property type="entry name" value="ABC_TM2"/>
    <property type="match status" value="1"/>
</dbReference>
<evidence type="ECO:0000256" key="6">
    <source>
        <dbReference type="RuleBase" id="RU361157"/>
    </source>
</evidence>
<dbReference type="Proteomes" id="UP000642993">
    <property type="component" value="Unassembled WGS sequence"/>
</dbReference>
<evidence type="ECO:0000256" key="3">
    <source>
        <dbReference type="ARBA" id="ARBA00022989"/>
    </source>
</evidence>
<dbReference type="AlphaFoldDB" id="A0A927JBQ8"/>
<keyword evidence="3 6" id="KW-1133">Transmembrane helix</keyword>
<sequence length="281" mass="30224">MTAPAVENTATSPIVLFPELSHSAPESSLSSWARQSLLMAKRLLIVWSRDPFTMVQAVIYPAIMLLMLRLVMGDTIERFSGQAAVFRFAPLMALVAAMSGALAGVVLVMQEREKGILSRYWALPIHRAADLTGRLLAESARIILTTLLIIAVALPLGLTFQSVGTFFAFLAIPLLFGIGFATLATAAALATTSQAIVAALSLFMMIGMFFSTGFTEVDAFPSWAHPFVENQPITHAVDTMRALATGGDYMTPLMLCALWSGGFVVLFAFPAIRGYRRSAAG</sequence>
<comment type="caution">
    <text evidence="8">The sequence shown here is derived from an EMBL/GenBank/DDBJ whole genome shotgun (WGS) entry which is preliminary data.</text>
</comment>
<dbReference type="InterPro" id="IPR013525">
    <property type="entry name" value="ABC2_TM"/>
</dbReference>
<name>A0A927JBQ8_9ACTN</name>